<feature type="compositionally biased region" description="Polar residues" evidence="1">
    <location>
        <begin position="81"/>
        <end position="93"/>
    </location>
</feature>
<dbReference type="GO" id="GO:0000175">
    <property type="term" value="F:3'-5'-RNA exonuclease activity"/>
    <property type="evidence" value="ECO:0007669"/>
    <property type="project" value="TreeGrafter"/>
</dbReference>
<proteinExistence type="predicted"/>
<feature type="region of interest" description="Disordered" evidence="1">
    <location>
        <begin position="81"/>
        <end position="178"/>
    </location>
</feature>
<evidence type="ECO:0000313" key="4">
    <source>
        <dbReference type="Proteomes" id="UP000014071"/>
    </source>
</evidence>
<name>R9PE99_PSEHS</name>
<dbReference type="eggNOG" id="KOG2102">
    <property type="taxonomic scope" value="Eukaryota"/>
</dbReference>
<dbReference type="AlphaFoldDB" id="R9PE99"/>
<dbReference type="SUPFAM" id="SSF50249">
    <property type="entry name" value="Nucleic acid-binding proteins"/>
    <property type="match status" value="1"/>
</dbReference>
<feature type="compositionally biased region" description="Basic and acidic residues" evidence="1">
    <location>
        <begin position="139"/>
        <end position="149"/>
    </location>
</feature>
<dbReference type="GO" id="GO:0006402">
    <property type="term" value="P:mRNA catabolic process"/>
    <property type="evidence" value="ECO:0007669"/>
    <property type="project" value="TreeGrafter"/>
</dbReference>
<keyword evidence="4" id="KW-1185">Reference proteome</keyword>
<feature type="domain" description="RNB" evidence="2">
    <location>
        <begin position="737"/>
        <end position="1109"/>
    </location>
</feature>
<dbReference type="RefSeq" id="XP_012193285.1">
    <property type="nucleotide sequence ID" value="XM_012337895.1"/>
</dbReference>
<dbReference type="InterPro" id="IPR050180">
    <property type="entry name" value="RNR_Ribonuclease"/>
</dbReference>
<dbReference type="PANTHER" id="PTHR23355:SF65">
    <property type="entry name" value="EXORIBONUCLEASE CYT-4, PUTATIVE (AFU_ORTHOLOGUE AFUA_7G01550)-RELATED"/>
    <property type="match status" value="1"/>
</dbReference>
<organism evidence="3 4">
    <name type="scientific">Pseudozyma hubeiensis (strain SY62)</name>
    <name type="common">Yeast</name>
    <dbReference type="NCBI Taxonomy" id="1305764"/>
    <lineage>
        <taxon>Eukaryota</taxon>
        <taxon>Fungi</taxon>
        <taxon>Dikarya</taxon>
        <taxon>Basidiomycota</taxon>
        <taxon>Ustilaginomycotina</taxon>
        <taxon>Ustilaginomycetes</taxon>
        <taxon>Ustilaginales</taxon>
        <taxon>Ustilaginaceae</taxon>
        <taxon>Pseudozyma</taxon>
    </lineage>
</organism>
<dbReference type="Proteomes" id="UP000014071">
    <property type="component" value="Unassembled WGS sequence"/>
</dbReference>
<sequence>MIDTWSMWRRCADSRKSAPTFFRSVGPHVRISSDFRLFTSSHILLTWKRRWHTSTSSSMRVSASSGRSMLESTRVLNNRAASPISRSIHTSLPTHDAYRPADTHSSDRSNRSQRSKWNNEAQKQRRVTDTVLTASRLGRHAESIDKNTSDRYSGWKPTPGPSSRRQTGRPKLSHDAGKSMMRALESENVEERLGQYSSEVLMKPLVGKKDTDDGFGAGSGSSGASISSRDFIAPRRSLKPGDFVELRRAGTAVGIVLPPPEDALRSDADASTPSRTSTGMRDLYVLVTSGQVVLYKDNDVMIQIPHVIEPNQITTAAVLSKHYVVSSNSLDTPVNSDGTHDAHSFASTAEGDPVEGTAMQEEPVDIPRFEARAAICNILRILERQKEKELQRLLPSFQSLFLVDAAKSGQSEEEVEKLRTQRMDLRTGAITTFEAARLMHELSIRRAVRSGSDKRTDVGLTASTVYAAHTLLMSHPSHFLADALSHRTSQLFTCRSDDEKANLALVSGWIADSAGSKGQSYINDFCSKASKLRRHFDANPPDPAGDPRFVDPPHSNPDLKVVWTSQDNSIIEFLQASLGSRREVQEDTHASLAMDIVKRAGGHFRMLPHPDTPELMDVEKATDILLVENGVDGGRGGRLGRSILETVGTDVTAGADLQHALVLRLLMSIGALPPWQNPIRLDAGFRSATMGDDGGEPESVLATSEAKVASVGGGGEAAETLAKKFSLTLEEQVEAIRHDFGKDHTVYVIDDEGAFELDDGISIEPVAGKDQAWVHVHIADPTAWIQPDDALGQRAERRFQTLYFPEARWAMLPDEVVRSGVGLRAATEGESNIGQRVMSFSALVDLSSGLVQDTKVRPAFVHDVRTISYNKVNSILADRNNASSDLSLLLSIATKLSENRTRSSAFYAYRPSSSVSVSPLPLPHVPVSASSLQKPYFFAGFPTIDVSANTDRTTTSDGVPALSQFLVSELMILAGRVAATYSSDHNLAAAFRYQLRPESIEDAHEILALRSNLPSASGSSSLVSEEGIVGHGLIPFETILARELSISTSGYSVTPKEHFSLGISSSRSEVFQPPTRDAITSSGYLRSTSPLRRYPDMLSHWQIKYHLLHGKPRFAAIDIERILPQLERQETSAKQWMRSSERFWIHTLLQRNLLAGKDGVTGRKMTATVALAEVRVNKSTLGGRVRVNIEELGLPADLEWDARERPPKGGERFEVRPVAVAMAGVRSGLTVSRV</sequence>
<dbReference type="InterPro" id="IPR012340">
    <property type="entry name" value="NA-bd_OB-fold"/>
</dbReference>
<dbReference type="GeneID" id="24112564"/>
<dbReference type="STRING" id="1305764.R9PE99"/>
<feature type="compositionally biased region" description="Basic and acidic residues" evidence="1">
    <location>
        <begin position="96"/>
        <end position="110"/>
    </location>
</feature>
<feature type="region of interest" description="Disordered" evidence="1">
    <location>
        <begin position="334"/>
        <end position="355"/>
    </location>
</feature>
<dbReference type="OrthoDB" id="2285229at2759"/>
<evidence type="ECO:0000259" key="2">
    <source>
        <dbReference type="SMART" id="SM00955"/>
    </source>
</evidence>
<dbReference type="HOGENOM" id="CLU_002512_2_0_1"/>
<protein>
    <recommendedName>
        <fullName evidence="2">RNB domain-containing protein</fullName>
    </recommendedName>
</protein>
<gene>
    <name evidence="3" type="ORF">PHSY_007301</name>
</gene>
<dbReference type="PANTHER" id="PTHR23355">
    <property type="entry name" value="RIBONUCLEASE"/>
    <property type="match status" value="1"/>
</dbReference>
<evidence type="ECO:0000313" key="3">
    <source>
        <dbReference type="EMBL" id="GAC99698.1"/>
    </source>
</evidence>
<dbReference type="EMBL" id="DF238832">
    <property type="protein sequence ID" value="GAC99698.1"/>
    <property type="molecule type" value="Genomic_DNA"/>
</dbReference>
<dbReference type="InterPro" id="IPR001900">
    <property type="entry name" value="RNase_II/R"/>
</dbReference>
<dbReference type="GO" id="GO:0003723">
    <property type="term" value="F:RNA binding"/>
    <property type="evidence" value="ECO:0007669"/>
    <property type="project" value="InterPro"/>
</dbReference>
<dbReference type="GO" id="GO:0000932">
    <property type="term" value="C:P-body"/>
    <property type="evidence" value="ECO:0007669"/>
    <property type="project" value="TreeGrafter"/>
</dbReference>
<reference evidence="4" key="1">
    <citation type="journal article" date="2013" name="Genome Announc.">
        <title>Draft genome sequence of the basidiomycetous yeast-like fungus Pseudozyma hubeiensis SY62, which produces an abundant amount of the biosurfactant mannosylerythritol lipids.</title>
        <authorList>
            <person name="Konishi M."/>
            <person name="Hatada Y."/>
            <person name="Horiuchi J."/>
        </authorList>
    </citation>
    <scope>NUCLEOTIDE SEQUENCE [LARGE SCALE GENOMIC DNA]</scope>
    <source>
        <strain evidence="4">SY62</strain>
    </source>
</reference>
<evidence type="ECO:0000256" key="1">
    <source>
        <dbReference type="SAM" id="MobiDB-lite"/>
    </source>
</evidence>
<dbReference type="Pfam" id="PF00773">
    <property type="entry name" value="RNB"/>
    <property type="match status" value="1"/>
</dbReference>
<accession>R9PE99</accession>
<dbReference type="SMART" id="SM00955">
    <property type="entry name" value="RNB"/>
    <property type="match status" value="1"/>
</dbReference>